<dbReference type="Pfam" id="PF01569">
    <property type="entry name" value="PAP2"/>
    <property type="match status" value="1"/>
</dbReference>
<dbReference type="RefSeq" id="WP_367886420.1">
    <property type="nucleotide sequence ID" value="NZ_CP130612.1"/>
</dbReference>
<dbReference type="InterPro" id="IPR000326">
    <property type="entry name" value="PAP2/HPO"/>
</dbReference>
<keyword evidence="1" id="KW-0732">Signal</keyword>
<dbReference type="Gene3D" id="1.20.144.10">
    <property type="entry name" value="Phosphatidic acid phosphatase type 2/haloperoxidase"/>
    <property type="match status" value="1"/>
</dbReference>
<feature type="signal peptide" evidence="1">
    <location>
        <begin position="1"/>
        <end position="23"/>
    </location>
</feature>
<dbReference type="SMART" id="SM00014">
    <property type="entry name" value="acidPPc"/>
    <property type="match status" value="1"/>
</dbReference>
<accession>A0AA49JWY9</accession>
<feature type="domain" description="Phosphatidic acid phosphatase type 2/haloperoxidase" evidence="2">
    <location>
        <begin position="115"/>
        <end position="236"/>
    </location>
</feature>
<dbReference type="PANTHER" id="PTHR14969">
    <property type="entry name" value="SPHINGOSINE-1-PHOSPHATE PHOSPHOHYDROLASE"/>
    <property type="match status" value="1"/>
</dbReference>
<evidence type="ECO:0000313" key="4">
    <source>
        <dbReference type="EMBL" id="WKW16488.1"/>
    </source>
</evidence>
<reference evidence="4" key="1">
    <citation type="submission" date="2023-07" db="EMBL/GenBank/DDBJ databases">
        <authorList>
            <person name="Haufschild T."/>
            <person name="Kallscheuer N."/>
            <person name="Hammer J."/>
            <person name="Kohn T."/>
            <person name="Kabuu M."/>
            <person name="Jogler M."/>
            <person name="Wohfarth N."/>
            <person name="Heuer A."/>
            <person name="Rohde M."/>
            <person name="van Teeseling M.C.F."/>
            <person name="Jogler C."/>
        </authorList>
    </citation>
    <scope>NUCLEOTIDE SEQUENCE</scope>
    <source>
        <strain evidence="3">Strain 138</strain>
        <strain evidence="4">Strain 318</strain>
    </source>
</reference>
<evidence type="ECO:0000256" key="1">
    <source>
        <dbReference type="SAM" id="SignalP"/>
    </source>
</evidence>
<dbReference type="EMBL" id="CP130613">
    <property type="protein sequence ID" value="WKW16488.1"/>
    <property type="molecule type" value="Genomic_DNA"/>
</dbReference>
<sequence>MNRLRLLLALVWPLSAAALGAQAAPADSAPRPSPAFGAPELRGFAVAFAAGGLAYFADQSARDAVRGSGPQGSAVLDGIAGFGNPYGSPGVMALSAALYGGGLLAKRPVIAASGFRGLEAIGVSGLVTATIKGLAGRKRPEISPDDPASFAWLRGMREGGDYQSVPSGHATAAFAFATAVHLEVRRRAPQHARLVGILVYSGAVATAYGRMHDDRHWLSDVVTGAGIGSVTAAAIHRWHATRAADPIDGFFLKPVLSSRQGGVGVGFSASFR</sequence>
<dbReference type="PANTHER" id="PTHR14969:SF13">
    <property type="entry name" value="AT30094P"/>
    <property type="match status" value="1"/>
</dbReference>
<dbReference type="SUPFAM" id="SSF48317">
    <property type="entry name" value="Acid phosphatase/Vanadium-dependent haloperoxidase"/>
    <property type="match status" value="1"/>
</dbReference>
<keyword evidence="5" id="KW-1185">Reference proteome</keyword>
<evidence type="ECO:0000313" key="3">
    <source>
        <dbReference type="EMBL" id="WKW13582.1"/>
    </source>
</evidence>
<dbReference type="Proteomes" id="UP001229955">
    <property type="component" value="Chromosome"/>
</dbReference>
<feature type="chain" id="PRO_5041363240" evidence="1">
    <location>
        <begin position="24"/>
        <end position="272"/>
    </location>
</feature>
<evidence type="ECO:0000313" key="5">
    <source>
        <dbReference type="Proteomes" id="UP001229955"/>
    </source>
</evidence>
<dbReference type="AlphaFoldDB" id="A0AA49K3A1"/>
<protein>
    <submittedName>
        <fullName evidence="4">Phosphatase PAP2 family protein</fullName>
    </submittedName>
</protein>
<evidence type="ECO:0000259" key="2">
    <source>
        <dbReference type="SMART" id="SM00014"/>
    </source>
</evidence>
<name>A0AA49K3A1_9BACT</name>
<proteinExistence type="predicted"/>
<accession>A0AA49K3A1</accession>
<organism evidence="4 5">
    <name type="scientific">Pseudogemmatithrix spongiicola</name>
    <dbReference type="NCBI Taxonomy" id="3062599"/>
    <lineage>
        <taxon>Bacteria</taxon>
        <taxon>Pseudomonadati</taxon>
        <taxon>Gemmatimonadota</taxon>
        <taxon>Gemmatimonadia</taxon>
        <taxon>Gemmatimonadales</taxon>
        <taxon>Gemmatimonadaceae</taxon>
        <taxon>Pseudogemmatithrix</taxon>
    </lineage>
</organism>
<dbReference type="KEGG" id="pspc:Strain318_002904"/>
<dbReference type="EMBL" id="CP130612">
    <property type="protein sequence ID" value="WKW13582.1"/>
    <property type="molecule type" value="Genomic_DNA"/>
</dbReference>
<gene>
    <name evidence="3" type="ORF">Strain138_002906</name>
    <name evidence="4" type="ORF">Strain318_002904</name>
</gene>
<dbReference type="InterPro" id="IPR036938">
    <property type="entry name" value="PAP2/HPO_sf"/>
</dbReference>